<dbReference type="OrthoDB" id="767136at2"/>
<protein>
    <submittedName>
        <fullName evidence="1">Uncharacterized protein</fullName>
    </submittedName>
</protein>
<evidence type="ECO:0000313" key="2">
    <source>
        <dbReference type="Proteomes" id="UP000094313"/>
    </source>
</evidence>
<sequence length="114" mass="13874">MDVQEFVEIDQQHFNKSMANWVRGNRHIMRAIPDYNRFIVMNGPTLRINLNYFSLQYQYKFIDHNFEHYCEKFIDRLNEPVSIYLHKNGFAGYEVTFIFLLNGKSYEKFITYKV</sequence>
<keyword evidence="2" id="KW-1185">Reference proteome</keyword>
<proteinExistence type="predicted"/>
<organism evidence="1 2">
    <name type="scientific">Pedobacter steynii</name>
    <dbReference type="NCBI Taxonomy" id="430522"/>
    <lineage>
        <taxon>Bacteria</taxon>
        <taxon>Pseudomonadati</taxon>
        <taxon>Bacteroidota</taxon>
        <taxon>Sphingobacteriia</taxon>
        <taxon>Sphingobacteriales</taxon>
        <taxon>Sphingobacteriaceae</taxon>
        <taxon>Pedobacter</taxon>
    </lineage>
</organism>
<dbReference type="KEGG" id="psty:BFS30_14410"/>
<dbReference type="Proteomes" id="UP000094313">
    <property type="component" value="Chromosome"/>
</dbReference>
<dbReference type="EMBL" id="CP017141">
    <property type="protein sequence ID" value="AOM78259.1"/>
    <property type="molecule type" value="Genomic_DNA"/>
</dbReference>
<accession>A0A1D7QI18</accession>
<dbReference type="RefSeq" id="WP_069379924.1">
    <property type="nucleotide sequence ID" value="NZ_CP017141.1"/>
</dbReference>
<gene>
    <name evidence="1" type="ORF">BFS30_14410</name>
</gene>
<name>A0A1D7QI18_9SPHI</name>
<evidence type="ECO:0000313" key="1">
    <source>
        <dbReference type="EMBL" id="AOM78259.1"/>
    </source>
</evidence>
<reference evidence="1 2" key="1">
    <citation type="submission" date="2016-08" db="EMBL/GenBank/DDBJ databases">
        <authorList>
            <person name="Seilhamer J.J."/>
        </authorList>
    </citation>
    <scope>NUCLEOTIDE SEQUENCE [LARGE SCALE GENOMIC DNA]</scope>
    <source>
        <strain evidence="1 2">DX4</strain>
    </source>
</reference>
<dbReference type="AlphaFoldDB" id="A0A1D7QI18"/>